<dbReference type="PROSITE" id="PS50977">
    <property type="entry name" value="HTH_TETR_2"/>
    <property type="match status" value="1"/>
</dbReference>
<comment type="caution">
    <text evidence="5">The sequence shown here is derived from an EMBL/GenBank/DDBJ whole genome shotgun (WGS) entry which is preliminary data.</text>
</comment>
<protein>
    <submittedName>
        <fullName evidence="5">Putative TetR family transcriptional regulator</fullName>
    </submittedName>
</protein>
<reference evidence="5 6" key="1">
    <citation type="submission" date="2012-02" db="EMBL/GenBank/DDBJ databases">
        <title>Whole genome shotgun sequence of Mobilicoccus pelagius NBRC 104925.</title>
        <authorList>
            <person name="Yoshida Y."/>
            <person name="Hosoyama A."/>
            <person name="Tsuchikane K."/>
            <person name="Katsumata H."/>
            <person name="Yamazaki S."/>
            <person name="Fujita N."/>
        </authorList>
    </citation>
    <scope>NUCLEOTIDE SEQUENCE [LARGE SCALE GENOMIC DNA]</scope>
    <source>
        <strain evidence="5 6">NBRC 104925</strain>
    </source>
</reference>
<dbReference type="GO" id="GO:0003677">
    <property type="term" value="F:DNA binding"/>
    <property type="evidence" value="ECO:0007669"/>
    <property type="project" value="UniProtKB-UniRule"/>
</dbReference>
<evidence type="ECO:0000313" key="5">
    <source>
        <dbReference type="EMBL" id="GAB48210.1"/>
    </source>
</evidence>
<dbReference type="Proteomes" id="UP000004367">
    <property type="component" value="Unassembled WGS sequence"/>
</dbReference>
<evidence type="ECO:0000256" key="3">
    <source>
        <dbReference type="SAM" id="MobiDB-lite"/>
    </source>
</evidence>
<dbReference type="AlphaFoldDB" id="H5UR52"/>
<feature type="domain" description="HTH tetR-type" evidence="4">
    <location>
        <begin position="14"/>
        <end position="74"/>
    </location>
</feature>
<feature type="DNA-binding region" description="H-T-H motif" evidence="2">
    <location>
        <begin position="37"/>
        <end position="56"/>
    </location>
</feature>
<evidence type="ECO:0000313" key="6">
    <source>
        <dbReference type="Proteomes" id="UP000004367"/>
    </source>
</evidence>
<keyword evidence="6" id="KW-1185">Reference proteome</keyword>
<dbReference type="Gene3D" id="1.10.357.10">
    <property type="entry name" value="Tetracycline Repressor, domain 2"/>
    <property type="match status" value="1"/>
</dbReference>
<dbReference type="OrthoDB" id="4709704at2"/>
<evidence type="ECO:0000256" key="2">
    <source>
        <dbReference type="PROSITE-ProRule" id="PRU00335"/>
    </source>
</evidence>
<accession>H5UR52</accession>
<dbReference type="eggNOG" id="COG1309">
    <property type="taxonomic scope" value="Bacteria"/>
</dbReference>
<dbReference type="SUPFAM" id="SSF46689">
    <property type="entry name" value="Homeodomain-like"/>
    <property type="match status" value="1"/>
</dbReference>
<evidence type="ECO:0000259" key="4">
    <source>
        <dbReference type="PROSITE" id="PS50977"/>
    </source>
</evidence>
<name>H5UR52_9MICO</name>
<dbReference type="InterPro" id="IPR009057">
    <property type="entry name" value="Homeodomain-like_sf"/>
</dbReference>
<dbReference type="InterPro" id="IPR001647">
    <property type="entry name" value="HTH_TetR"/>
</dbReference>
<gene>
    <name evidence="5" type="ORF">MOPEL_067_00590</name>
</gene>
<dbReference type="STRING" id="1089455.MOPEL_067_00590"/>
<feature type="compositionally biased region" description="Acidic residues" evidence="3">
    <location>
        <begin position="172"/>
        <end position="182"/>
    </location>
</feature>
<dbReference type="EMBL" id="BAFE01000047">
    <property type="protein sequence ID" value="GAB48210.1"/>
    <property type="molecule type" value="Genomic_DNA"/>
</dbReference>
<sequence length="246" mass="25937">MPRIAAATVREHRENVRTALVDAAESIARSEGVEGLTAGAVTKAAGIARNSIYRYVDSVDDLRGLVLERHLPGWTSAVTEAVEDAGDDPAARILAWADANLVQAADTGHGWLMDLARGITLGTGTRDAVDHAHRDAEDVILVEWRRLLRRAPAPMAGAPTNTATDTASQALPDDDTGAGTGGEEDVALERRARIGAELTRSLVNGGFRLLDHGDRLAAVAPAVLGAVEAMLPTTSSDRARRNTSRG</sequence>
<feature type="region of interest" description="Disordered" evidence="3">
    <location>
        <begin position="153"/>
        <end position="182"/>
    </location>
</feature>
<proteinExistence type="predicted"/>
<keyword evidence="1 2" id="KW-0238">DNA-binding</keyword>
<organism evidence="5 6">
    <name type="scientific">Mobilicoccus pelagius NBRC 104925</name>
    <dbReference type="NCBI Taxonomy" id="1089455"/>
    <lineage>
        <taxon>Bacteria</taxon>
        <taxon>Bacillati</taxon>
        <taxon>Actinomycetota</taxon>
        <taxon>Actinomycetes</taxon>
        <taxon>Micrococcales</taxon>
        <taxon>Dermatophilaceae</taxon>
        <taxon>Mobilicoccus</taxon>
    </lineage>
</organism>
<feature type="compositionally biased region" description="Polar residues" evidence="3">
    <location>
        <begin position="159"/>
        <end position="169"/>
    </location>
</feature>
<evidence type="ECO:0000256" key="1">
    <source>
        <dbReference type="ARBA" id="ARBA00023125"/>
    </source>
</evidence>
<dbReference type="RefSeq" id="WP_009482108.1">
    <property type="nucleotide sequence ID" value="NZ_BAFE01000047.1"/>
</dbReference>